<dbReference type="InterPro" id="IPR001846">
    <property type="entry name" value="VWF_type-D"/>
</dbReference>
<keyword evidence="3" id="KW-1185">Reference proteome</keyword>
<dbReference type="GeneTree" id="ENSGT00950000183155"/>
<dbReference type="InterPro" id="IPR052749">
    <property type="entry name" value="Alpha-tectorin"/>
</dbReference>
<dbReference type="InterPro" id="IPR025615">
    <property type="entry name" value="TILa_dom"/>
</dbReference>
<dbReference type="Pfam" id="PF12714">
    <property type="entry name" value="TILa"/>
    <property type="match status" value="1"/>
</dbReference>
<dbReference type="SUPFAM" id="SSF57567">
    <property type="entry name" value="Serine protease inhibitors"/>
    <property type="match status" value="1"/>
</dbReference>
<dbReference type="AlphaFoldDB" id="A0A8C0JDW7"/>
<dbReference type="PROSITE" id="PS51233">
    <property type="entry name" value="VWFD"/>
    <property type="match status" value="1"/>
</dbReference>
<dbReference type="OMA" id="LICVHFF"/>
<dbReference type="Gene3D" id="2.10.25.10">
    <property type="entry name" value="Laminin"/>
    <property type="match status" value="1"/>
</dbReference>
<dbReference type="Pfam" id="PF01826">
    <property type="entry name" value="TIL"/>
    <property type="match status" value="1"/>
</dbReference>
<dbReference type="Proteomes" id="UP000694404">
    <property type="component" value="Unplaced"/>
</dbReference>
<evidence type="ECO:0000313" key="3">
    <source>
        <dbReference type="Proteomes" id="UP000694404"/>
    </source>
</evidence>
<organism evidence="2 3">
    <name type="scientific">Chelonoidis abingdonii</name>
    <name type="common">Abingdon island giant tortoise</name>
    <name type="synonym">Testudo abingdonii</name>
    <dbReference type="NCBI Taxonomy" id="106734"/>
    <lineage>
        <taxon>Eukaryota</taxon>
        <taxon>Metazoa</taxon>
        <taxon>Chordata</taxon>
        <taxon>Craniata</taxon>
        <taxon>Vertebrata</taxon>
        <taxon>Euteleostomi</taxon>
        <taxon>Archelosauria</taxon>
        <taxon>Testudinata</taxon>
        <taxon>Testudines</taxon>
        <taxon>Cryptodira</taxon>
        <taxon>Durocryptodira</taxon>
        <taxon>Testudinoidea</taxon>
        <taxon>Testudinidae</taxon>
        <taxon>Chelonoidis</taxon>
    </lineage>
</organism>
<protein>
    <recommendedName>
        <fullName evidence="1">VWFD domain-containing protein</fullName>
    </recommendedName>
</protein>
<name>A0A8C0JDW7_CHEAB</name>
<evidence type="ECO:0000313" key="2">
    <source>
        <dbReference type="Ensembl" id="ENSCABP00000030960.1"/>
    </source>
</evidence>
<proteinExistence type="predicted"/>
<dbReference type="Gene3D" id="2.10.70.10">
    <property type="entry name" value="Complement Module, domain 1"/>
    <property type="match status" value="1"/>
</dbReference>
<dbReference type="InterPro" id="IPR036084">
    <property type="entry name" value="Ser_inhib-like_sf"/>
</dbReference>
<sequence>MTQCKEGCVCDEGFVLSGDLCVPFSQCGCLHRGLYYQAAETFHPSGSCEEQCVCQAGGEVVCKAFSCGAGEQCRVVDGIQKCHPFGSATCSASGHPHYLSFDGVPFDFQGTCTYILAKTCTDSSHLTPFTISIEKESWGSGNVSMAKLVSIQMYGITLTLLQNKQGLIMVRPSPDPALCLTGIRPNG</sequence>
<dbReference type="Pfam" id="PF00094">
    <property type="entry name" value="VWD"/>
    <property type="match status" value="1"/>
</dbReference>
<dbReference type="CDD" id="cd19941">
    <property type="entry name" value="TIL"/>
    <property type="match status" value="1"/>
</dbReference>
<reference evidence="2" key="1">
    <citation type="submission" date="2025-08" db="UniProtKB">
        <authorList>
            <consortium name="Ensembl"/>
        </authorList>
    </citation>
    <scope>IDENTIFICATION</scope>
</reference>
<reference evidence="2" key="2">
    <citation type="submission" date="2025-09" db="UniProtKB">
        <authorList>
            <consortium name="Ensembl"/>
        </authorList>
    </citation>
    <scope>IDENTIFICATION</scope>
</reference>
<dbReference type="InterPro" id="IPR002919">
    <property type="entry name" value="TIL_dom"/>
</dbReference>
<dbReference type="PANTHER" id="PTHR46160:SF9">
    <property type="entry name" value="PROTEIN PRY2-RELATED"/>
    <property type="match status" value="1"/>
</dbReference>
<feature type="domain" description="VWFD" evidence="1">
    <location>
        <begin position="88"/>
        <end position="187"/>
    </location>
</feature>
<accession>A0A8C0JDW7</accession>
<evidence type="ECO:0000259" key="1">
    <source>
        <dbReference type="PROSITE" id="PS51233"/>
    </source>
</evidence>
<dbReference type="Ensembl" id="ENSCABT00000033943.1">
    <property type="protein sequence ID" value="ENSCABP00000030960.1"/>
    <property type="gene ID" value="ENSCABG00000022639.1"/>
</dbReference>
<dbReference type="PANTHER" id="PTHR46160">
    <property type="entry name" value="ALPHA-TECTORIN-RELATED"/>
    <property type="match status" value="1"/>
</dbReference>